<accession>A0ABP0EJB9</accession>
<protein>
    <submittedName>
        <fullName evidence="4">rRNA-processing protein Fcf2p</fullName>
    </submittedName>
</protein>
<dbReference type="EMBL" id="OZ004259">
    <property type="protein sequence ID" value="CAK7919664.1"/>
    <property type="molecule type" value="Genomic_DNA"/>
</dbReference>
<name>A0ABP0EJB9_9ASCO</name>
<organism evidence="4 5">
    <name type="scientific">[Candida] anglica</name>
    <dbReference type="NCBI Taxonomy" id="148631"/>
    <lineage>
        <taxon>Eukaryota</taxon>
        <taxon>Fungi</taxon>
        <taxon>Dikarya</taxon>
        <taxon>Ascomycota</taxon>
        <taxon>Saccharomycotina</taxon>
        <taxon>Pichiomycetes</taxon>
        <taxon>Debaryomycetaceae</taxon>
        <taxon>Kurtzmaniella</taxon>
    </lineage>
</organism>
<evidence type="ECO:0000256" key="1">
    <source>
        <dbReference type="ARBA" id="ARBA00004604"/>
    </source>
</evidence>
<comment type="subcellular location">
    <subcellularLocation>
        <location evidence="1">Nucleus</location>
        <location evidence="1">Nucleolus</location>
    </subcellularLocation>
</comment>
<evidence type="ECO:0000313" key="5">
    <source>
        <dbReference type="Proteomes" id="UP001497600"/>
    </source>
</evidence>
<gene>
    <name evidence="4" type="primary">FCF2</name>
    <name evidence="4" type="ORF">CAAN4_G19834</name>
</gene>
<dbReference type="PANTHER" id="PTHR21686:SF12">
    <property type="entry name" value="DEOXYNUCLEOTIDYLTRANSFERASE TERMINAL-INTERACTING PROTEIN 2"/>
    <property type="match status" value="1"/>
</dbReference>
<evidence type="ECO:0000256" key="2">
    <source>
        <dbReference type="ARBA" id="ARBA00023242"/>
    </source>
</evidence>
<dbReference type="Proteomes" id="UP001497600">
    <property type="component" value="Chromosome G"/>
</dbReference>
<dbReference type="InterPro" id="IPR014810">
    <property type="entry name" value="Fcf2_C"/>
</dbReference>
<dbReference type="Pfam" id="PF08698">
    <property type="entry name" value="Fcf2"/>
    <property type="match status" value="1"/>
</dbReference>
<dbReference type="PANTHER" id="PTHR21686">
    <property type="entry name" value="DEOXYNUCLEOTIDYLTRANSFERASE TERMINAL-INTERACTING PROTEIN 2"/>
    <property type="match status" value="1"/>
</dbReference>
<proteinExistence type="predicted"/>
<evidence type="ECO:0000259" key="3">
    <source>
        <dbReference type="Pfam" id="PF08698"/>
    </source>
</evidence>
<keyword evidence="5" id="KW-1185">Reference proteome</keyword>
<reference evidence="4 5" key="1">
    <citation type="submission" date="2024-01" db="EMBL/GenBank/DDBJ databases">
        <authorList>
            <consortium name="Genoscope - CEA"/>
            <person name="William W."/>
        </authorList>
    </citation>
    <scope>NUCLEOTIDE SEQUENCE [LARGE SCALE GENOMIC DNA]</scope>
    <source>
        <strain evidence="4 5">29B2s-10</strain>
    </source>
</reference>
<feature type="domain" description="Fcf2 pre-rRNA processing C-terminal" evidence="3">
    <location>
        <begin position="131"/>
        <end position="220"/>
    </location>
</feature>
<keyword evidence="2" id="KW-0539">Nucleus</keyword>
<evidence type="ECO:0000313" key="4">
    <source>
        <dbReference type="EMBL" id="CAK7919664.1"/>
    </source>
</evidence>
<sequence length="246" mass="28078">MSPHTLSEPTIVETSETELISGTESLSDLGAAAVQYKVDAKLSLDDLFAELAEETSTGQTTVKDPEQSEDEFSKIRKAMSKLPKIESSLEAKLEQHDKNTITGKGHDITRINDPIEHIRSSAAEKAKLGEDAGAKWFNMRKPELTAAVKRDLLVIQQRSALDPKRHYKKDKWQIPKFFETGTIIEGNTEFYSRMKRKDRGNTLVEEVLNDQDKGKYFKRKYAEIQEKKTSGKRGHYKKVKEMRKKF</sequence>
<dbReference type="InterPro" id="IPR039883">
    <property type="entry name" value="Fcf2/DNTTIP2"/>
</dbReference>